<evidence type="ECO:0000256" key="6">
    <source>
        <dbReference type="ARBA" id="ARBA00023136"/>
    </source>
</evidence>
<comment type="subcellular location">
    <subcellularLocation>
        <location evidence="1">Cell membrane</location>
        <topology evidence="1">Multi-pass membrane protein</topology>
    </subcellularLocation>
</comment>
<dbReference type="AlphaFoldDB" id="A0A6N9H527"/>
<dbReference type="GO" id="GO:0008324">
    <property type="term" value="F:monoatomic cation transmembrane transporter activity"/>
    <property type="evidence" value="ECO:0007669"/>
    <property type="project" value="InterPro"/>
</dbReference>
<gene>
    <name evidence="7" type="ORF">GSY69_03925</name>
</gene>
<protein>
    <submittedName>
        <fullName evidence="7">Sodium:proton antiporter</fullName>
    </submittedName>
</protein>
<evidence type="ECO:0000256" key="3">
    <source>
        <dbReference type="ARBA" id="ARBA00022475"/>
    </source>
</evidence>
<dbReference type="Pfam" id="PF01899">
    <property type="entry name" value="MNHE"/>
    <property type="match status" value="1"/>
</dbReference>
<dbReference type="Proteomes" id="UP000469215">
    <property type="component" value="Unassembled WGS sequence"/>
</dbReference>
<keyword evidence="8" id="KW-1185">Reference proteome</keyword>
<evidence type="ECO:0000256" key="5">
    <source>
        <dbReference type="ARBA" id="ARBA00022989"/>
    </source>
</evidence>
<keyword evidence="4" id="KW-0812">Transmembrane</keyword>
<dbReference type="PANTHER" id="PTHR34584:SF1">
    <property type="entry name" value="NA(+)_H(+) ANTIPORTER SUBUNIT E1"/>
    <property type="match status" value="1"/>
</dbReference>
<organism evidence="7 8">
    <name type="scientific">Brevibacterium rongguiense</name>
    <dbReference type="NCBI Taxonomy" id="2695267"/>
    <lineage>
        <taxon>Bacteria</taxon>
        <taxon>Bacillati</taxon>
        <taxon>Actinomycetota</taxon>
        <taxon>Actinomycetes</taxon>
        <taxon>Micrococcales</taxon>
        <taxon>Brevibacteriaceae</taxon>
        <taxon>Brevibacterium</taxon>
    </lineage>
</organism>
<sequence length="118" mass="12838">MRPFRLAAYVLWAAKEVLTGTWDVISNLFRPGPYGKPMIVELPLRCVTDVEITMMASSITITPGTLVVATGAGTQDAPATLFVHALFGDSEDEVLDGLYDMEDRLLRAMRGRAPGGRP</sequence>
<evidence type="ECO:0000256" key="4">
    <source>
        <dbReference type="ARBA" id="ARBA00022692"/>
    </source>
</evidence>
<keyword evidence="5" id="KW-1133">Transmembrane helix</keyword>
<dbReference type="EMBL" id="WWEQ01000010">
    <property type="protein sequence ID" value="MYM19140.1"/>
    <property type="molecule type" value="Genomic_DNA"/>
</dbReference>
<proteinExistence type="inferred from homology"/>
<evidence type="ECO:0000313" key="7">
    <source>
        <dbReference type="EMBL" id="MYM19140.1"/>
    </source>
</evidence>
<dbReference type="GO" id="GO:0005886">
    <property type="term" value="C:plasma membrane"/>
    <property type="evidence" value="ECO:0007669"/>
    <property type="project" value="UniProtKB-SubCell"/>
</dbReference>
<evidence type="ECO:0000256" key="2">
    <source>
        <dbReference type="ARBA" id="ARBA00006228"/>
    </source>
</evidence>
<keyword evidence="3" id="KW-1003">Cell membrane</keyword>
<reference evidence="7 8" key="1">
    <citation type="submission" date="2020-01" db="EMBL/GenBank/DDBJ databases">
        <authorList>
            <person name="Deng T."/>
        </authorList>
    </citation>
    <scope>NUCLEOTIDE SEQUENCE [LARGE SCALE GENOMIC DNA]</scope>
    <source>
        <strain evidence="7 8">5221</strain>
    </source>
</reference>
<evidence type="ECO:0000313" key="8">
    <source>
        <dbReference type="Proteomes" id="UP000469215"/>
    </source>
</evidence>
<comment type="similarity">
    <text evidence="2">Belongs to the CPA3 antiporters (TC 2.A.63) subunit E family.</text>
</comment>
<comment type="caution">
    <text evidence="7">The sequence shown here is derived from an EMBL/GenBank/DDBJ whole genome shotgun (WGS) entry which is preliminary data.</text>
</comment>
<dbReference type="InterPro" id="IPR002758">
    <property type="entry name" value="Cation_antiport_E"/>
</dbReference>
<dbReference type="PANTHER" id="PTHR34584">
    <property type="entry name" value="NA(+)/H(+) ANTIPORTER SUBUNIT E1"/>
    <property type="match status" value="1"/>
</dbReference>
<name>A0A6N9H527_9MICO</name>
<evidence type="ECO:0000256" key="1">
    <source>
        <dbReference type="ARBA" id="ARBA00004651"/>
    </source>
</evidence>
<accession>A0A6N9H527</accession>
<keyword evidence="6" id="KW-0472">Membrane</keyword>